<dbReference type="Proteomes" id="UP001499863">
    <property type="component" value="Unassembled WGS sequence"/>
</dbReference>
<dbReference type="RefSeq" id="WP_344327757.1">
    <property type="nucleotide sequence ID" value="NZ_BAAAKJ010000047.1"/>
</dbReference>
<evidence type="ECO:0000259" key="1">
    <source>
        <dbReference type="Pfam" id="PF21806"/>
    </source>
</evidence>
<sequence length="176" mass="20314">MWLNAPDFDHLLRTAQRSAIHLEMRDTYAVPDEAQAVERYRETGESDLDPESEYWRNWAAMVREAAARGVAVRRARIISEPVTLYTRYLHAMTSVNVAVGEDVRWLPRRDASDLALPGNDFWVFDDRAARFNHFTGDGDWADPRTSYTEDPSVVKLCVTAFEAVWERATPHHRYSV</sequence>
<evidence type="ECO:0000313" key="2">
    <source>
        <dbReference type="EMBL" id="GAA1386642.1"/>
    </source>
</evidence>
<proteinExistence type="predicted"/>
<feature type="domain" description="DUF6879" evidence="1">
    <location>
        <begin position="7"/>
        <end position="175"/>
    </location>
</feature>
<comment type="caution">
    <text evidence="2">The sequence shown here is derived from an EMBL/GenBank/DDBJ whole genome shotgun (WGS) entry which is preliminary data.</text>
</comment>
<dbReference type="EMBL" id="BAAAKJ010000047">
    <property type="protein sequence ID" value="GAA1386642.1"/>
    <property type="molecule type" value="Genomic_DNA"/>
</dbReference>
<dbReference type="Pfam" id="PF21806">
    <property type="entry name" value="DUF6879"/>
    <property type="match status" value="1"/>
</dbReference>
<dbReference type="InterPro" id="IPR049244">
    <property type="entry name" value="DUF6879"/>
</dbReference>
<keyword evidence="3" id="KW-1185">Reference proteome</keyword>
<name>A0ABP4IBK0_9ACTN</name>
<gene>
    <name evidence="2" type="ORF">GCM10009639_10660</name>
</gene>
<accession>A0ABP4IBK0</accession>
<reference evidence="3" key="1">
    <citation type="journal article" date="2019" name="Int. J. Syst. Evol. Microbiol.">
        <title>The Global Catalogue of Microorganisms (GCM) 10K type strain sequencing project: providing services to taxonomists for standard genome sequencing and annotation.</title>
        <authorList>
            <consortium name="The Broad Institute Genomics Platform"/>
            <consortium name="The Broad Institute Genome Sequencing Center for Infectious Disease"/>
            <person name="Wu L."/>
            <person name="Ma J."/>
        </authorList>
    </citation>
    <scope>NUCLEOTIDE SEQUENCE [LARGE SCALE GENOMIC DNA]</scope>
    <source>
        <strain evidence="3">JCM 12393</strain>
    </source>
</reference>
<organism evidence="2 3">
    <name type="scientific">Kitasatospora putterlickiae</name>
    <dbReference type="NCBI Taxonomy" id="221725"/>
    <lineage>
        <taxon>Bacteria</taxon>
        <taxon>Bacillati</taxon>
        <taxon>Actinomycetota</taxon>
        <taxon>Actinomycetes</taxon>
        <taxon>Kitasatosporales</taxon>
        <taxon>Streptomycetaceae</taxon>
        <taxon>Kitasatospora</taxon>
    </lineage>
</organism>
<protein>
    <recommendedName>
        <fullName evidence="1">DUF6879 domain-containing protein</fullName>
    </recommendedName>
</protein>
<evidence type="ECO:0000313" key="3">
    <source>
        <dbReference type="Proteomes" id="UP001499863"/>
    </source>
</evidence>